<keyword evidence="1" id="KW-1133">Transmembrane helix</keyword>
<keyword evidence="1" id="KW-0472">Membrane</keyword>
<dbReference type="AlphaFoldDB" id="A0A7G9SHC9"/>
<protein>
    <submittedName>
        <fullName evidence="2">Uncharacterized protein</fullName>
    </submittedName>
</protein>
<dbReference type="KEGG" id="slut:H9L13_11680"/>
<accession>A0A7G9SHC9</accession>
<dbReference type="EMBL" id="CP060718">
    <property type="protein sequence ID" value="QNN67254.1"/>
    <property type="molecule type" value="Genomic_DNA"/>
</dbReference>
<keyword evidence="1" id="KW-0812">Transmembrane</keyword>
<dbReference type="RefSeq" id="WP_187537843.1">
    <property type="nucleotide sequence ID" value="NZ_BAABJT010000001.1"/>
</dbReference>
<name>A0A7G9SHC9_9SPHN</name>
<sequence>MKWITALALGAVLGFIVPLLFGGPNGVWMGSFASWGTIRPHAGSPGLLFSIPIAVGAAIIFRMFFNWHSR</sequence>
<reference evidence="2 3" key="1">
    <citation type="submission" date="2020-08" db="EMBL/GenBank/DDBJ databases">
        <title>Genome sequence of Sphingomonas lutea KCTC 23642T.</title>
        <authorList>
            <person name="Hyun D.-W."/>
            <person name="Bae J.-W."/>
        </authorList>
    </citation>
    <scope>NUCLEOTIDE SEQUENCE [LARGE SCALE GENOMIC DNA]</scope>
    <source>
        <strain evidence="2 3">KCTC 23642</strain>
    </source>
</reference>
<dbReference type="Proteomes" id="UP000515971">
    <property type="component" value="Chromosome"/>
</dbReference>
<feature type="transmembrane region" description="Helical" evidence="1">
    <location>
        <begin position="46"/>
        <end position="65"/>
    </location>
</feature>
<gene>
    <name evidence="2" type="ORF">H9L13_11680</name>
</gene>
<evidence type="ECO:0000313" key="2">
    <source>
        <dbReference type="EMBL" id="QNN67254.1"/>
    </source>
</evidence>
<proteinExistence type="predicted"/>
<keyword evidence="3" id="KW-1185">Reference proteome</keyword>
<organism evidence="2 3">
    <name type="scientific">Sphingomonas lutea</name>
    <dbReference type="NCBI Taxonomy" id="1045317"/>
    <lineage>
        <taxon>Bacteria</taxon>
        <taxon>Pseudomonadati</taxon>
        <taxon>Pseudomonadota</taxon>
        <taxon>Alphaproteobacteria</taxon>
        <taxon>Sphingomonadales</taxon>
        <taxon>Sphingomonadaceae</taxon>
        <taxon>Sphingomonas</taxon>
    </lineage>
</organism>
<evidence type="ECO:0000313" key="3">
    <source>
        <dbReference type="Proteomes" id="UP000515971"/>
    </source>
</evidence>
<evidence type="ECO:0000256" key="1">
    <source>
        <dbReference type="SAM" id="Phobius"/>
    </source>
</evidence>